<sequence>ETKSRLEKEKTQKLEATEIDFSSNNSYRNDIEEEKTQKPEYTENNFSSDNPYKNDIEVVI</sequence>
<accession>A0ACA9SIU2</accession>
<name>A0ACA9SIU2_9GLOM</name>
<proteinExistence type="predicted"/>
<evidence type="ECO:0000313" key="1">
    <source>
        <dbReference type="EMBL" id="CAG8839674.1"/>
    </source>
</evidence>
<reference evidence="1" key="1">
    <citation type="submission" date="2021-06" db="EMBL/GenBank/DDBJ databases">
        <authorList>
            <person name="Kallberg Y."/>
            <person name="Tangrot J."/>
            <person name="Rosling A."/>
        </authorList>
    </citation>
    <scope>NUCLEOTIDE SEQUENCE</scope>
    <source>
        <strain evidence="1">MA461A</strain>
    </source>
</reference>
<organism evidence="1 2">
    <name type="scientific">Racocetra persica</name>
    <dbReference type="NCBI Taxonomy" id="160502"/>
    <lineage>
        <taxon>Eukaryota</taxon>
        <taxon>Fungi</taxon>
        <taxon>Fungi incertae sedis</taxon>
        <taxon>Mucoromycota</taxon>
        <taxon>Glomeromycotina</taxon>
        <taxon>Glomeromycetes</taxon>
        <taxon>Diversisporales</taxon>
        <taxon>Gigasporaceae</taxon>
        <taxon>Racocetra</taxon>
    </lineage>
</organism>
<protein>
    <submittedName>
        <fullName evidence="1">5533_t:CDS:1</fullName>
    </submittedName>
</protein>
<comment type="caution">
    <text evidence="1">The sequence shown here is derived from an EMBL/GenBank/DDBJ whole genome shotgun (WGS) entry which is preliminary data.</text>
</comment>
<evidence type="ECO:0000313" key="2">
    <source>
        <dbReference type="Proteomes" id="UP000789920"/>
    </source>
</evidence>
<feature type="non-terminal residue" evidence="1">
    <location>
        <position position="1"/>
    </location>
</feature>
<keyword evidence="2" id="KW-1185">Reference proteome</keyword>
<dbReference type="EMBL" id="CAJVQC010124419">
    <property type="protein sequence ID" value="CAG8839674.1"/>
    <property type="molecule type" value="Genomic_DNA"/>
</dbReference>
<dbReference type="Proteomes" id="UP000789920">
    <property type="component" value="Unassembled WGS sequence"/>
</dbReference>
<gene>
    <name evidence="1" type="ORF">RPERSI_LOCUS31143</name>
</gene>